<gene>
    <name evidence="1" type="ORF">PYW07_013318</name>
</gene>
<dbReference type="AlphaFoldDB" id="A0AAD7Y6C7"/>
<keyword evidence="2" id="KW-1185">Reference proteome</keyword>
<comment type="caution">
    <text evidence="1">The sequence shown here is derived from an EMBL/GenBank/DDBJ whole genome shotgun (WGS) entry which is preliminary data.</text>
</comment>
<name>A0AAD7Y6C7_MYTSE</name>
<proteinExistence type="predicted"/>
<evidence type="ECO:0000313" key="1">
    <source>
        <dbReference type="EMBL" id="KAJ8704024.1"/>
    </source>
</evidence>
<evidence type="ECO:0000313" key="2">
    <source>
        <dbReference type="Proteomes" id="UP001231518"/>
    </source>
</evidence>
<organism evidence="1 2">
    <name type="scientific">Mythimna separata</name>
    <name type="common">Oriental armyworm</name>
    <name type="synonym">Pseudaletia separata</name>
    <dbReference type="NCBI Taxonomy" id="271217"/>
    <lineage>
        <taxon>Eukaryota</taxon>
        <taxon>Metazoa</taxon>
        <taxon>Ecdysozoa</taxon>
        <taxon>Arthropoda</taxon>
        <taxon>Hexapoda</taxon>
        <taxon>Insecta</taxon>
        <taxon>Pterygota</taxon>
        <taxon>Neoptera</taxon>
        <taxon>Endopterygota</taxon>
        <taxon>Lepidoptera</taxon>
        <taxon>Glossata</taxon>
        <taxon>Ditrysia</taxon>
        <taxon>Noctuoidea</taxon>
        <taxon>Noctuidae</taxon>
        <taxon>Noctuinae</taxon>
        <taxon>Hadenini</taxon>
        <taxon>Mythimna</taxon>
    </lineage>
</organism>
<dbReference type="EMBL" id="JARGEI010000032">
    <property type="protein sequence ID" value="KAJ8704024.1"/>
    <property type="molecule type" value="Genomic_DNA"/>
</dbReference>
<dbReference type="Proteomes" id="UP001231518">
    <property type="component" value="Chromosome 31"/>
</dbReference>
<accession>A0AAD7Y6C7</accession>
<protein>
    <submittedName>
        <fullName evidence="1">Uncharacterized protein</fullName>
    </submittedName>
</protein>
<sequence length="1124" mass="129704">MYKKRAGTSGIQGQLYETKLISLIYFRLTHDDSVEQFSLATNRDGIGEFDDVCFKANIKGFDKPLAVFLQAKHRENDKLLTFTSETDLAKYFSSYLKIRRAFDPSGKDMIFERKYDETECFFIMYTTAKGSPKNKMYEGAFAECLKELIGTGGCCTQPSYTDDDLDLLCKIVMKDQITTLATQLAKFICDESDSEMSTNNDIMLRYHVILALNVFDVSEIQPEGHRIASFRQDFFTNNEVFIVLFKNILCLEVLKKQKSEKNDGQTLLLKFLSEPSDVPTLSKLIGSVLTYKNDKLELVSESVTDDLQRQFVKVNVPQATVYEAAELAAKEYLLSLKLKVPASFGNKDLTIRGNNKKIEKRLNYLTTKFVELLKQSELNDIVTIDESLGDGFLKLNGGIACAVGNILVFDETSRLLKFADNCESLGDLAKTWYETLIVKIENLHEYKLHVKVKNFPKLSFERGEYDMSIARDFYSKLLFCTNQANQNGVEKILREEIEDQPCSGVHNFRVRSELIFLKYHDEIQRLWLRPEGAYLTEKSKVFENAVANAMSKPLMDVIKIIHNTKNKLFTFNEDVINRFLLLGPVLDTIIVSEVCVLTVAKVIQCLGSKDHIVLDLEYILELPLKSHNTLCKELTNTTEEIIFIVVCKSFRDWRDADNRLEDLAKSIGGKQIIVITNMLSVDIMKDFFSQTSNIRKDVVNVFANLSVESQKNFLATYKIKFLGKYVSLNMIIDEMPVELIDIFVFYKLCNDETVEIGSTKIYSNYDKLFYIDRRVSRTKTQEHDKFYDVKDKVLETLYDLEDDVVLISGKQGMGKSTLLTHLSLKTKELDPKVWIVRINLCEYQRIYRTHTDDDKVEGIEKSLEFICQIALDDKSIHFEWDRGSNTGRYDMMNSLEDVMDRSVIQYFMLKGEENIHLTELPFFIHMSNLNQCGSCHPKAFQVTMFLHYYNRAKLILLIDDFDELIPKHKEIVDELLKVVKRNPRKNKIWITSSSPSSKLELLFGPSYKMENFSHLEQKTYLNTAWKLAINIKNRSIKNLIEQSEKFLDINIENKKYLGAYIVLLEFIKVEAMTAEIDFPYDELYNNVKTRFGLCETTIPFILDDVTPSELYLIVLDCILPSTFM</sequence>
<reference evidence="1" key="1">
    <citation type="submission" date="2023-03" db="EMBL/GenBank/DDBJ databases">
        <title>Chromosome-level genomes of two armyworms, Mythimna separata and Mythimna loreyi, provide insights into the biosynthesis and reception of sex pheromones.</title>
        <authorList>
            <person name="Zhao H."/>
        </authorList>
    </citation>
    <scope>NUCLEOTIDE SEQUENCE</scope>
    <source>
        <strain evidence="1">BeijingLab</strain>
        <tissue evidence="1">Pupa</tissue>
    </source>
</reference>
<dbReference type="SUPFAM" id="SSF52540">
    <property type="entry name" value="P-loop containing nucleoside triphosphate hydrolases"/>
    <property type="match status" value="1"/>
</dbReference>
<dbReference type="InterPro" id="IPR027417">
    <property type="entry name" value="P-loop_NTPase"/>
</dbReference>
<dbReference type="Gene3D" id="3.40.50.300">
    <property type="entry name" value="P-loop containing nucleotide triphosphate hydrolases"/>
    <property type="match status" value="1"/>
</dbReference>